<dbReference type="PROSITE" id="PS50109">
    <property type="entry name" value="HIS_KIN"/>
    <property type="match status" value="1"/>
</dbReference>
<dbReference type="InterPro" id="IPR003594">
    <property type="entry name" value="HATPase_dom"/>
</dbReference>
<dbReference type="CDD" id="cd00082">
    <property type="entry name" value="HisKA"/>
    <property type="match status" value="1"/>
</dbReference>
<proteinExistence type="predicted"/>
<dbReference type="EMBL" id="BGZJ01000001">
    <property type="protein sequence ID" value="GBO94067.1"/>
    <property type="molecule type" value="Genomic_DNA"/>
</dbReference>
<dbReference type="AlphaFoldDB" id="A0A388SCL2"/>
<dbReference type="EC" id="2.7.13.3" evidence="2"/>
<evidence type="ECO:0000259" key="5">
    <source>
        <dbReference type="PROSITE" id="PS50109"/>
    </source>
</evidence>
<keyword evidence="3" id="KW-0175">Coiled coil</keyword>
<dbReference type="SUPFAM" id="SSF53850">
    <property type="entry name" value="Periplasmic binding protein-like II"/>
    <property type="match status" value="1"/>
</dbReference>
<dbReference type="InterPro" id="IPR036890">
    <property type="entry name" value="HATPase_C_sf"/>
</dbReference>
<dbReference type="SUPFAM" id="SSF47384">
    <property type="entry name" value="Homodimeric domain of signal transducing histidine kinase"/>
    <property type="match status" value="1"/>
</dbReference>
<name>A0A388SCL2_9BURK</name>
<dbReference type="InterPro" id="IPR005467">
    <property type="entry name" value="His_kinase_dom"/>
</dbReference>
<sequence>MPAGAAGLQNLPIPDSRPVVKIGVFDTFGTSFVNETVDPTLAVIQAKLPRYRFELDVIAASNPEDAVKSSGVDFFVSSAGVYSTLERTVGARHIATRRQAGVADPARSVGAVFVVRSDRKDLKTLADLKGKSVVASQKNDFSGWQVAMGEIAKSGFNWRDFFGKQDFVIYQLPDVVTDVLAGTSDVGILTTCALETLESDGWIEKGALRVINEKADPHPSAYTCRRSTDLYPDAVFASVAGAKPDLVRDVTVALLTMPPGNRSWDWSVASDYLAVDHLYKALMIGPYAYLNDMTPYGIWKRNQEIIIPIIALFLLLIAYELRLHYLVKKRTSELSTALKEKEAAEDEAKRSRERLSRLERSGVISQLSSMIAHELKQPLASILNYANGLAQLAKMGRSTPEQTGFAVKSIKTEATRANAIVDRVRAYAKHEEGPLTELDLSDVSHKAIRTFTRNALTPVAVSDAIEPGIRVMGHELELELLTLNLIRNAGDAVKDVADPLIRVTLRRDGGKAVFQVRDNGPVVTDAVLEKLTEIEESVKPEGLGLGLAIVRDIADRHGASLSFRRNDDTGLTAEMRIDMVESKPRDTEEKTGPKGDAS</sequence>
<evidence type="ECO:0000256" key="3">
    <source>
        <dbReference type="SAM" id="Coils"/>
    </source>
</evidence>
<comment type="caution">
    <text evidence="6">The sequence shown here is derived from an EMBL/GenBank/DDBJ whole genome shotgun (WGS) entry which is preliminary data.</text>
</comment>
<comment type="catalytic activity">
    <reaction evidence="1">
        <text>ATP + protein L-histidine = ADP + protein N-phospho-L-histidine.</text>
        <dbReference type="EC" id="2.7.13.3"/>
    </reaction>
</comment>
<organism evidence="6 7">
    <name type="scientific">Mesosutterella multiformis</name>
    <dbReference type="NCBI Taxonomy" id="2259133"/>
    <lineage>
        <taxon>Bacteria</taxon>
        <taxon>Pseudomonadati</taxon>
        <taxon>Pseudomonadota</taxon>
        <taxon>Betaproteobacteria</taxon>
        <taxon>Burkholderiales</taxon>
        <taxon>Sutterellaceae</taxon>
        <taxon>Mesosutterella</taxon>
    </lineage>
</organism>
<dbReference type="Pfam" id="PF00512">
    <property type="entry name" value="HisKA"/>
    <property type="match status" value="1"/>
</dbReference>
<keyword evidence="6" id="KW-0808">Transferase</keyword>
<evidence type="ECO:0000313" key="6">
    <source>
        <dbReference type="EMBL" id="GBO94067.1"/>
    </source>
</evidence>
<evidence type="ECO:0000313" key="7">
    <source>
        <dbReference type="Proteomes" id="UP000266091"/>
    </source>
</evidence>
<dbReference type="SUPFAM" id="SSF55874">
    <property type="entry name" value="ATPase domain of HSP90 chaperone/DNA topoisomerase II/histidine kinase"/>
    <property type="match status" value="1"/>
</dbReference>
<dbReference type="Pfam" id="PF02518">
    <property type="entry name" value="HATPase_c"/>
    <property type="match status" value="1"/>
</dbReference>
<dbReference type="SMART" id="SM00387">
    <property type="entry name" value="HATPase_c"/>
    <property type="match status" value="1"/>
</dbReference>
<dbReference type="Gene3D" id="3.40.190.10">
    <property type="entry name" value="Periplasmic binding protein-like II"/>
    <property type="match status" value="1"/>
</dbReference>
<dbReference type="Proteomes" id="UP000266091">
    <property type="component" value="Unassembled WGS sequence"/>
</dbReference>
<reference evidence="6 7" key="1">
    <citation type="journal article" date="2018" name="Int. J. Syst. Evol. Microbiol.">
        <title>Mesosutterella multiformis gen. nov., sp. nov., a member of the family Sutterellaceae and Sutterella megalosphaeroides sp. nov., isolated from human faeces.</title>
        <authorList>
            <person name="Sakamoto M."/>
            <person name="Ikeyama N."/>
            <person name="Kunihiro T."/>
            <person name="Iino T."/>
            <person name="Yuki M."/>
            <person name="Ohkuma M."/>
        </authorList>
    </citation>
    <scope>NUCLEOTIDE SEQUENCE [LARGE SCALE GENOMIC DNA]</scope>
    <source>
        <strain evidence="6 7">4NBBH2</strain>
    </source>
</reference>
<dbReference type="PANTHER" id="PTHR43065">
    <property type="entry name" value="SENSOR HISTIDINE KINASE"/>
    <property type="match status" value="1"/>
</dbReference>
<evidence type="ECO:0000256" key="1">
    <source>
        <dbReference type="ARBA" id="ARBA00000085"/>
    </source>
</evidence>
<dbReference type="SMART" id="SM00388">
    <property type="entry name" value="HisKA"/>
    <property type="match status" value="1"/>
</dbReference>
<gene>
    <name evidence="6" type="primary">ttrS</name>
    <name evidence="6" type="ORF">MESMUL_14210</name>
</gene>
<evidence type="ECO:0000256" key="2">
    <source>
        <dbReference type="ARBA" id="ARBA00012438"/>
    </source>
</evidence>
<dbReference type="GO" id="GO:0000155">
    <property type="term" value="F:phosphorelay sensor kinase activity"/>
    <property type="evidence" value="ECO:0007669"/>
    <property type="project" value="InterPro"/>
</dbReference>
<dbReference type="PANTHER" id="PTHR43065:SF42">
    <property type="entry name" value="TWO-COMPONENT SENSOR PPRA"/>
    <property type="match status" value="1"/>
</dbReference>
<dbReference type="InterPro" id="IPR003661">
    <property type="entry name" value="HisK_dim/P_dom"/>
</dbReference>
<dbReference type="Gene3D" id="3.30.565.10">
    <property type="entry name" value="Histidine kinase-like ATPase, C-terminal domain"/>
    <property type="match status" value="1"/>
</dbReference>
<feature type="domain" description="Histidine kinase" evidence="5">
    <location>
        <begin position="370"/>
        <end position="581"/>
    </location>
</feature>
<evidence type="ECO:0000256" key="4">
    <source>
        <dbReference type="SAM" id="MobiDB-lite"/>
    </source>
</evidence>
<dbReference type="InterPro" id="IPR036097">
    <property type="entry name" value="HisK_dim/P_sf"/>
</dbReference>
<feature type="coiled-coil region" evidence="3">
    <location>
        <begin position="327"/>
        <end position="361"/>
    </location>
</feature>
<keyword evidence="7" id="KW-1185">Reference proteome</keyword>
<accession>A0A388SCL2</accession>
<feature type="region of interest" description="Disordered" evidence="4">
    <location>
        <begin position="577"/>
        <end position="598"/>
    </location>
</feature>
<dbReference type="Pfam" id="PF12974">
    <property type="entry name" value="Phosphonate-bd"/>
    <property type="match status" value="1"/>
</dbReference>
<keyword evidence="6" id="KW-0418">Kinase</keyword>
<dbReference type="Gene3D" id="1.10.287.130">
    <property type="match status" value="1"/>
</dbReference>
<protein>
    <recommendedName>
        <fullName evidence="2">histidine kinase</fullName>
        <ecNumber evidence="2">2.7.13.3</ecNumber>
    </recommendedName>
</protein>